<evidence type="ECO:0000256" key="17">
    <source>
        <dbReference type="SAM" id="SignalP"/>
    </source>
</evidence>
<dbReference type="HOGENOM" id="CLU_063084_5_1_1"/>
<evidence type="ECO:0000256" key="5">
    <source>
        <dbReference type="ARBA" id="ARBA00022525"/>
    </source>
</evidence>
<evidence type="ECO:0000256" key="8">
    <source>
        <dbReference type="ARBA" id="ARBA00022723"/>
    </source>
</evidence>
<dbReference type="InterPro" id="IPR008427">
    <property type="entry name" value="Extracellular_membr_CFEM_dom"/>
</dbReference>
<gene>
    <name evidence="19" type="ORF">MAM_04868</name>
</gene>
<dbReference type="GeneID" id="63739323"/>
<dbReference type="GO" id="GO:0005576">
    <property type="term" value="C:extracellular region"/>
    <property type="evidence" value="ECO:0007669"/>
    <property type="project" value="UniProtKB-SubCell"/>
</dbReference>
<evidence type="ECO:0000256" key="11">
    <source>
        <dbReference type="ARBA" id="ARBA00023136"/>
    </source>
</evidence>
<keyword evidence="9 17" id="KW-0732">Signal</keyword>
<protein>
    <submittedName>
        <fullName evidence="19">Extracellular membrane protein, CFEM domain protein</fullName>
    </submittedName>
</protein>
<keyword evidence="20" id="KW-1185">Reference proteome</keyword>
<dbReference type="OrthoDB" id="3767534at2759"/>
<keyword evidence="14" id="KW-0449">Lipoprotein</keyword>
<reference evidence="19 20" key="1">
    <citation type="journal article" date="2014" name="Proc. Natl. Acad. Sci. U.S.A.">
        <title>Trajectory and genomic determinants of fungal-pathogen speciation and host adaptation.</title>
        <authorList>
            <person name="Hu X."/>
            <person name="Xiao G."/>
            <person name="Zheng P."/>
            <person name="Shang Y."/>
            <person name="Su Y."/>
            <person name="Zhang X."/>
            <person name="Liu X."/>
            <person name="Zhan S."/>
            <person name="St Leger R.J."/>
            <person name="Wang C."/>
        </authorList>
    </citation>
    <scope>NUCLEOTIDE SEQUENCE [LARGE SCALE GENOMIC DNA]</scope>
    <source>
        <strain evidence="19 20">ARSEF 1941</strain>
    </source>
</reference>
<dbReference type="GO" id="GO:0098552">
    <property type="term" value="C:side of membrane"/>
    <property type="evidence" value="ECO:0007669"/>
    <property type="project" value="UniProtKB-KW"/>
</dbReference>
<evidence type="ECO:0000256" key="12">
    <source>
        <dbReference type="ARBA" id="ARBA00023157"/>
    </source>
</evidence>
<feature type="compositionally biased region" description="Low complexity" evidence="16">
    <location>
        <begin position="141"/>
        <end position="160"/>
    </location>
</feature>
<evidence type="ECO:0000256" key="2">
    <source>
        <dbReference type="ARBA" id="ARBA00004613"/>
    </source>
</evidence>
<evidence type="ECO:0000256" key="7">
    <source>
        <dbReference type="ARBA" id="ARBA00022622"/>
    </source>
</evidence>
<keyword evidence="11" id="KW-0472">Membrane</keyword>
<feature type="chain" id="PRO_5002096680" evidence="17">
    <location>
        <begin position="20"/>
        <end position="208"/>
    </location>
</feature>
<dbReference type="STRING" id="1081103.A0A0B2WML1"/>
<organism evidence="19 20">
    <name type="scientific">Metarhizium album (strain ARSEF 1941)</name>
    <dbReference type="NCBI Taxonomy" id="1081103"/>
    <lineage>
        <taxon>Eukaryota</taxon>
        <taxon>Fungi</taxon>
        <taxon>Dikarya</taxon>
        <taxon>Ascomycota</taxon>
        <taxon>Pezizomycotina</taxon>
        <taxon>Sordariomycetes</taxon>
        <taxon>Hypocreomycetidae</taxon>
        <taxon>Hypocreales</taxon>
        <taxon>Clavicipitaceae</taxon>
        <taxon>Metarhizium</taxon>
    </lineage>
</organism>
<keyword evidence="5" id="KW-0964">Secreted</keyword>
<feature type="disulfide bond" evidence="15">
    <location>
        <begin position="39"/>
        <end position="46"/>
    </location>
</feature>
<comment type="similarity">
    <text evidence="3">Belongs to the RBT5 family.</text>
</comment>
<dbReference type="PANTHER" id="PTHR37928">
    <property type="entry name" value="CFEM DOMAIN PROTEIN (AFU_ORTHOLOGUE AFUA_6G14090)"/>
    <property type="match status" value="1"/>
</dbReference>
<dbReference type="GO" id="GO:0005886">
    <property type="term" value="C:plasma membrane"/>
    <property type="evidence" value="ECO:0007669"/>
    <property type="project" value="UniProtKB-SubCell"/>
</dbReference>
<evidence type="ECO:0000256" key="16">
    <source>
        <dbReference type="SAM" id="MobiDB-lite"/>
    </source>
</evidence>
<keyword evidence="10 15" id="KW-0408">Iron</keyword>
<evidence type="ECO:0000259" key="18">
    <source>
        <dbReference type="PROSITE" id="PS52012"/>
    </source>
</evidence>
<dbReference type="PROSITE" id="PS52012">
    <property type="entry name" value="CFEM"/>
    <property type="match status" value="1"/>
</dbReference>
<comment type="caution">
    <text evidence="19">The sequence shown here is derived from an EMBL/GenBank/DDBJ whole genome shotgun (WGS) entry which is preliminary data.</text>
</comment>
<dbReference type="AlphaFoldDB" id="A0A0B2WML1"/>
<evidence type="ECO:0000256" key="1">
    <source>
        <dbReference type="ARBA" id="ARBA00004609"/>
    </source>
</evidence>
<evidence type="ECO:0000256" key="13">
    <source>
        <dbReference type="ARBA" id="ARBA00023180"/>
    </source>
</evidence>
<dbReference type="GO" id="GO:0046872">
    <property type="term" value="F:metal ion binding"/>
    <property type="evidence" value="ECO:0007669"/>
    <property type="project" value="UniProtKB-UniRule"/>
</dbReference>
<dbReference type="Proteomes" id="UP000030816">
    <property type="component" value="Unassembled WGS sequence"/>
</dbReference>
<dbReference type="RefSeq" id="XP_040678337.1">
    <property type="nucleotide sequence ID" value="XM_040823666.1"/>
</dbReference>
<feature type="binding site" description="axial binding residue" evidence="15">
    <location>
        <position position="43"/>
    </location>
    <ligand>
        <name>heme</name>
        <dbReference type="ChEBI" id="CHEBI:30413"/>
    </ligand>
    <ligandPart>
        <name>Fe</name>
        <dbReference type="ChEBI" id="CHEBI:18248"/>
    </ligandPart>
</feature>
<keyword evidence="4" id="KW-1003">Cell membrane</keyword>
<dbReference type="Pfam" id="PF05730">
    <property type="entry name" value="CFEM"/>
    <property type="match status" value="1"/>
</dbReference>
<evidence type="ECO:0000256" key="9">
    <source>
        <dbReference type="ARBA" id="ARBA00022729"/>
    </source>
</evidence>
<dbReference type="PANTHER" id="PTHR37928:SF2">
    <property type="entry name" value="GPI ANCHORED CFEM DOMAIN PROTEIN (AFU_ORTHOLOGUE AFUA_6G10580)"/>
    <property type="match status" value="1"/>
</dbReference>
<evidence type="ECO:0000256" key="14">
    <source>
        <dbReference type="ARBA" id="ARBA00023288"/>
    </source>
</evidence>
<evidence type="ECO:0000256" key="6">
    <source>
        <dbReference type="ARBA" id="ARBA00022617"/>
    </source>
</evidence>
<dbReference type="EMBL" id="AZHE01000011">
    <property type="protein sequence ID" value="KHN97271.1"/>
    <property type="molecule type" value="Genomic_DNA"/>
</dbReference>
<dbReference type="SMART" id="SM00747">
    <property type="entry name" value="CFEM"/>
    <property type="match status" value="1"/>
</dbReference>
<evidence type="ECO:0000256" key="4">
    <source>
        <dbReference type="ARBA" id="ARBA00022475"/>
    </source>
</evidence>
<dbReference type="InterPro" id="IPR051735">
    <property type="entry name" value="CFEM_domain"/>
</dbReference>
<evidence type="ECO:0000313" key="19">
    <source>
        <dbReference type="EMBL" id="KHN97271.1"/>
    </source>
</evidence>
<evidence type="ECO:0000256" key="3">
    <source>
        <dbReference type="ARBA" id="ARBA00010031"/>
    </source>
</evidence>
<feature type="region of interest" description="Disordered" evidence="16">
    <location>
        <begin position="93"/>
        <end position="184"/>
    </location>
</feature>
<proteinExistence type="inferred from homology"/>
<feature type="signal peptide" evidence="17">
    <location>
        <begin position="1"/>
        <end position="19"/>
    </location>
</feature>
<keyword evidence="7" id="KW-0336">GPI-anchor</keyword>
<name>A0A0B2WML1_METAS</name>
<keyword evidence="8 15" id="KW-0479">Metal-binding</keyword>
<feature type="domain" description="CFEM" evidence="18">
    <location>
        <begin position="1"/>
        <end position="108"/>
    </location>
</feature>
<keyword evidence="12 15" id="KW-1015">Disulfide bond</keyword>
<feature type="compositionally biased region" description="Low complexity" evidence="16">
    <location>
        <begin position="93"/>
        <end position="103"/>
    </location>
</feature>
<keyword evidence="6 15" id="KW-0349">Heme</keyword>
<accession>A0A0B2WML1</accession>
<keyword evidence="13" id="KW-0325">Glycoprotein</keyword>
<evidence type="ECO:0000256" key="15">
    <source>
        <dbReference type="PROSITE-ProRule" id="PRU01356"/>
    </source>
</evidence>
<evidence type="ECO:0000256" key="10">
    <source>
        <dbReference type="ARBA" id="ARBA00023004"/>
    </source>
</evidence>
<sequence length="208" mass="19992">MKFTAVAAIAMAAVASAQSEVPSCALPCLNDAVKSQTKCATTDYACVCKEENFTKVQGAASSCVLEKCGTEVALNKVLPAAKALCDKAGSSGGAASTGMASGTQAQATDMAESTGMAKPSEMAQPTDMAQPAETESADCSAGAEPAGAEPAGTEPAVAEPTGMEAPPAPASNGTGAAPPAESAPVTAGAAGLAPIGGLVMLAIGALAL</sequence>
<evidence type="ECO:0000313" key="20">
    <source>
        <dbReference type="Proteomes" id="UP000030816"/>
    </source>
</evidence>
<comment type="subcellular location">
    <subcellularLocation>
        <location evidence="1">Cell membrane</location>
        <topology evidence="1">Lipid-anchor</topology>
        <topology evidence="1">GPI-anchor</topology>
    </subcellularLocation>
    <subcellularLocation>
        <location evidence="2">Secreted</location>
    </subcellularLocation>
</comment>
<comment type="caution">
    <text evidence="15">Lacks conserved residue(s) required for the propagation of feature annotation.</text>
</comment>